<dbReference type="InterPro" id="IPR016187">
    <property type="entry name" value="CTDL_fold"/>
</dbReference>
<dbReference type="Gene3D" id="3.90.1580.10">
    <property type="entry name" value="paralog of FGE (formylglycine-generating enzyme)"/>
    <property type="match status" value="1"/>
</dbReference>
<feature type="compositionally biased region" description="Basic and acidic residues" evidence="1">
    <location>
        <begin position="86"/>
        <end position="96"/>
    </location>
</feature>
<feature type="compositionally biased region" description="Low complexity" evidence="1">
    <location>
        <begin position="101"/>
        <end position="117"/>
    </location>
</feature>
<feature type="compositionally biased region" description="Polar residues" evidence="1">
    <location>
        <begin position="225"/>
        <end position="240"/>
    </location>
</feature>
<feature type="compositionally biased region" description="Low complexity" evidence="1">
    <location>
        <begin position="511"/>
        <end position="523"/>
    </location>
</feature>
<feature type="compositionally biased region" description="Low complexity" evidence="1">
    <location>
        <begin position="188"/>
        <end position="199"/>
    </location>
</feature>
<dbReference type="InterPro" id="IPR042095">
    <property type="entry name" value="SUMF_sf"/>
</dbReference>
<dbReference type="HOGENOM" id="CLU_562182_0_0_6"/>
<dbReference type="STRING" id="631362.Thi970DRAFT_01770"/>
<dbReference type="AlphaFoldDB" id="H8Z232"/>
<reference evidence="4 5" key="2">
    <citation type="submission" date="2011-11" db="EMBL/GenBank/DDBJ databases">
        <authorList>
            <consortium name="US DOE Joint Genome Institute"/>
            <person name="Lucas S."/>
            <person name="Han J."/>
            <person name="Lapidus A."/>
            <person name="Cheng J.-F."/>
            <person name="Goodwin L."/>
            <person name="Pitluck S."/>
            <person name="Peters L."/>
            <person name="Ovchinnikova G."/>
            <person name="Zhang X."/>
            <person name="Detter J.C."/>
            <person name="Han C."/>
            <person name="Tapia R."/>
            <person name="Land M."/>
            <person name="Hauser L."/>
            <person name="Kyrpides N."/>
            <person name="Ivanova N."/>
            <person name="Pagani I."/>
            <person name="Vogl K."/>
            <person name="Liu Z."/>
            <person name="Overmann J."/>
            <person name="Frigaard N.-U."/>
            <person name="Bryant D."/>
            <person name="Woyke T."/>
        </authorList>
    </citation>
    <scope>NUCLEOTIDE SEQUENCE [LARGE SCALE GENOMIC DNA]</scope>
    <source>
        <strain evidence="4 5">970</strain>
    </source>
</reference>
<feature type="region of interest" description="Disordered" evidence="1">
    <location>
        <begin position="174"/>
        <end position="262"/>
    </location>
</feature>
<feature type="region of interest" description="Disordered" evidence="1">
    <location>
        <begin position="86"/>
        <end position="136"/>
    </location>
</feature>
<dbReference type="SUPFAM" id="SSF56436">
    <property type="entry name" value="C-type lectin-like"/>
    <property type="match status" value="1"/>
</dbReference>
<dbReference type="EMBL" id="JH603169">
    <property type="protein sequence ID" value="EIC21557.1"/>
    <property type="molecule type" value="Genomic_DNA"/>
</dbReference>
<feature type="domain" description="Sulfatase-modifying factor enzyme-like" evidence="3">
    <location>
        <begin position="281"/>
        <end position="507"/>
    </location>
</feature>
<proteinExistence type="predicted"/>
<feature type="transmembrane region" description="Helical" evidence="2">
    <location>
        <begin position="137"/>
        <end position="160"/>
    </location>
</feature>
<evidence type="ECO:0000256" key="1">
    <source>
        <dbReference type="SAM" id="MobiDB-lite"/>
    </source>
</evidence>
<dbReference type="InterPro" id="IPR051043">
    <property type="entry name" value="Sulfatase_Mod_Factor_Kinase"/>
</dbReference>
<feature type="region of interest" description="Disordered" evidence="1">
    <location>
        <begin position="1"/>
        <end position="27"/>
    </location>
</feature>
<name>H8Z232_9GAMM</name>
<dbReference type="PANTHER" id="PTHR23150:SF35">
    <property type="entry name" value="BLL6746 PROTEIN"/>
    <property type="match status" value="1"/>
</dbReference>
<dbReference type="Pfam" id="PF03781">
    <property type="entry name" value="FGE-sulfatase"/>
    <property type="match status" value="1"/>
</dbReference>
<evidence type="ECO:0000313" key="5">
    <source>
        <dbReference type="Proteomes" id="UP000002964"/>
    </source>
</evidence>
<evidence type="ECO:0000313" key="4">
    <source>
        <dbReference type="EMBL" id="EIC21557.1"/>
    </source>
</evidence>
<sequence length="523" mass="55322">MPDQPSQSKPPATSPSTGNGQPAQRNISAVAADLAIQQENEGLRLALREQERIVEELTNECRRLEDRLEDRYQDIDALRRELDRGERALKQAEERPSQLVGDTATPAAGAPEAQAAADAEDSKKSTAKSAGAKGSPLSFAAGLLSGVVLAAGTVTALWFAGLMTLTGQKAISPQIAEPAPPSRPPATPTAQTQTTDDAPSNTATPIAKPNPAGNATAGRPDPGTDVSQGTTGIVSENQTPADADRASGPASSEPLSGDLRVPAEPVAGTHTDVFLVGDTTAPEMVALKPSEFMMGNPVGMADSDARPVHRVSLDGFMIGAREVTFSDYDRYVRETGARRPQDYGWGRGSRPVIDVSWDDAMAYAKWLGKKTGQPYRLPTEAEWEYAARGGSTSSFWWGIGSPASRALCVNCGTRWDQISTAPVGSFPPNPFGLYDTAGNVYEWTTDCYHHSYQGAPSDGSARSDPGCASRAVRGGSFKSPAGAMRSHARNRFSADARADMLGFRVARDLTPPAQAPDQAPDND</sequence>
<dbReference type="PANTHER" id="PTHR23150">
    <property type="entry name" value="SULFATASE MODIFYING FACTOR 1, 2"/>
    <property type="match status" value="1"/>
</dbReference>
<feature type="compositionally biased region" description="Pro residues" evidence="1">
    <location>
        <begin position="178"/>
        <end position="187"/>
    </location>
</feature>
<keyword evidence="5" id="KW-1185">Reference proteome</keyword>
<dbReference type="RefSeq" id="WP_009148142.1">
    <property type="nucleotide sequence ID" value="NZ_CP121471.1"/>
</dbReference>
<feature type="region of interest" description="Disordered" evidence="1">
    <location>
        <begin position="455"/>
        <end position="490"/>
    </location>
</feature>
<evidence type="ECO:0000256" key="2">
    <source>
        <dbReference type="SAM" id="Phobius"/>
    </source>
</evidence>
<dbReference type="Proteomes" id="UP000002964">
    <property type="component" value="Unassembled WGS sequence"/>
</dbReference>
<keyword evidence="2" id="KW-0812">Transmembrane</keyword>
<organism evidence="4 5">
    <name type="scientific">Thiorhodovibrio frisius</name>
    <dbReference type="NCBI Taxonomy" id="631362"/>
    <lineage>
        <taxon>Bacteria</taxon>
        <taxon>Pseudomonadati</taxon>
        <taxon>Pseudomonadota</taxon>
        <taxon>Gammaproteobacteria</taxon>
        <taxon>Chromatiales</taxon>
        <taxon>Chromatiaceae</taxon>
        <taxon>Thiorhodovibrio</taxon>
    </lineage>
</organism>
<keyword evidence="2" id="KW-0472">Membrane</keyword>
<feature type="region of interest" description="Disordered" evidence="1">
    <location>
        <begin position="503"/>
        <end position="523"/>
    </location>
</feature>
<dbReference type="eggNOG" id="COG1262">
    <property type="taxonomic scope" value="Bacteria"/>
</dbReference>
<reference evidence="5" key="1">
    <citation type="submission" date="2011-06" db="EMBL/GenBank/DDBJ databases">
        <authorList>
            <consortium name="US DOE Joint Genome Institute (JGI-PGF)"/>
            <person name="Lucas S."/>
            <person name="Han J."/>
            <person name="Lapidus A."/>
            <person name="Cheng J.-F."/>
            <person name="Goodwin L."/>
            <person name="Pitluck S."/>
            <person name="Peters L."/>
            <person name="Land M.L."/>
            <person name="Hauser L."/>
            <person name="Vogl K."/>
            <person name="Liu Z."/>
            <person name="Overmann J."/>
            <person name="Frigaard N.-U."/>
            <person name="Bryant D.A."/>
            <person name="Woyke T.J."/>
        </authorList>
    </citation>
    <scope>NUCLEOTIDE SEQUENCE [LARGE SCALE GENOMIC DNA]</scope>
    <source>
        <strain evidence="5">970</strain>
    </source>
</reference>
<dbReference type="GO" id="GO:0120147">
    <property type="term" value="F:formylglycine-generating oxidase activity"/>
    <property type="evidence" value="ECO:0007669"/>
    <property type="project" value="TreeGrafter"/>
</dbReference>
<gene>
    <name evidence="4" type="ORF">Thi970DRAFT_01770</name>
</gene>
<accession>H8Z232</accession>
<feature type="compositionally biased region" description="Low complexity" evidence="1">
    <location>
        <begin position="127"/>
        <end position="136"/>
    </location>
</feature>
<protein>
    <recommendedName>
        <fullName evidence="3">Sulfatase-modifying factor enzyme-like domain-containing protein</fullName>
    </recommendedName>
</protein>
<dbReference type="InterPro" id="IPR005532">
    <property type="entry name" value="SUMF_dom"/>
</dbReference>
<keyword evidence="2" id="KW-1133">Transmembrane helix</keyword>
<evidence type="ECO:0000259" key="3">
    <source>
        <dbReference type="Pfam" id="PF03781"/>
    </source>
</evidence>